<evidence type="ECO:0000256" key="1">
    <source>
        <dbReference type="ARBA" id="ARBA00022737"/>
    </source>
</evidence>
<organism evidence="3 4">
    <name type="scientific">Phytophthora palmivora</name>
    <dbReference type="NCBI Taxonomy" id="4796"/>
    <lineage>
        <taxon>Eukaryota</taxon>
        <taxon>Sar</taxon>
        <taxon>Stramenopiles</taxon>
        <taxon>Oomycota</taxon>
        <taxon>Peronosporomycetes</taxon>
        <taxon>Peronosporales</taxon>
        <taxon>Peronosporaceae</taxon>
        <taxon>Phytophthora</taxon>
    </lineage>
</organism>
<dbReference type="Gene3D" id="2.60.40.10">
    <property type="entry name" value="Immunoglobulins"/>
    <property type="match status" value="2"/>
</dbReference>
<dbReference type="Proteomes" id="UP000237271">
    <property type="component" value="Unassembled WGS sequence"/>
</dbReference>
<feature type="non-terminal residue" evidence="3">
    <location>
        <position position="166"/>
    </location>
</feature>
<evidence type="ECO:0000313" key="4">
    <source>
        <dbReference type="Proteomes" id="UP000237271"/>
    </source>
</evidence>
<evidence type="ECO:0000313" key="3">
    <source>
        <dbReference type="EMBL" id="POM59211.1"/>
    </source>
</evidence>
<keyword evidence="4" id="KW-1185">Reference proteome</keyword>
<reference evidence="3 4" key="1">
    <citation type="journal article" date="2017" name="Genome Biol. Evol.">
        <title>Phytophthora megakarya and P. palmivora, closely related causal agents of cacao black pod rot, underwent increases in genome sizes and gene numbers by different mechanisms.</title>
        <authorList>
            <person name="Ali S.S."/>
            <person name="Shao J."/>
            <person name="Lary D.J."/>
            <person name="Kronmiller B."/>
            <person name="Shen D."/>
            <person name="Strem M.D."/>
            <person name="Amoako-Attah I."/>
            <person name="Akrofi A.Y."/>
            <person name="Begoude B.A."/>
            <person name="Ten Hoopen G.M."/>
            <person name="Coulibaly K."/>
            <person name="Kebe B.I."/>
            <person name="Melnick R.L."/>
            <person name="Guiltinan M.J."/>
            <person name="Tyler B.M."/>
            <person name="Meinhardt L.W."/>
            <person name="Bailey B.A."/>
        </authorList>
    </citation>
    <scope>NUCLEOTIDE SEQUENCE [LARGE SCALE GENOMIC DNA]</scope>
    <source>
        <strain evidence="4">sbr112.9</strain>
    </source>
</reference>
<gene>
    <name evidence="3" type="ORF">PHPALM_32093</name>
</gene>
<dbReference type="InterPro" id="IPR003961">
    <property type="entry name" value="FN3_dom"/>
</dbReference>
<comment type="caution">
    <text evidence="3">The sequence shown here is derived from an EMBL/GenBank/DDBJ whole genome shotgun (WGS) entry which is preliminary data.</text>
</comment>
<feature type="domain" description="Fibronectin type-III" evidence="2">
    <location>
        <begin position="1"/>
        <end position="55"/>
    </location>
</feature>
<name>A0A2P4X0Z2_9STRA</name>
<keyword evidence="1" id="KW-0677">Repeat</keyword>
<accession>A0A2P4X0Z2</accession>
<dbReference type="InterPro" id="IPR036116">
    <property type="entry name" value="FN3_sf"/>
</dbReference>
<feature type="domain" description="Fibronectin type-III" evidence="2">
    <location>
        <begin position="60"/>
        <end position="155"/>
    </location>
</feature>
<dbReference type="InterPro" id="IPR013783">
    <property type="entry name" value="Ig-like_fold"/>
</dbReference>
<dbReference type="InterPro" id="IPR050991">
    <property type="entry name" value="ECM_Regulatory_Proteins"/>
</dbReference>
<dbReference type="PANTHER" id="PTHR46708">
    <property type="entry name" value="TENASCIN"/>
    <property type="match status" value="1"/>
</dbReference>
<dbReference type="PANTHER" id="PTHR46708:SF2">
    <property type="entry name" value="FIBRONECTIN TYPE-III DOMAIN-CONTAINING PROTEIN"/>
    <property type="match status" value="1"/>
</dbReference>
<evidence type="ECO:0000259" key="2">
    <source>
        <dbReference type="PROSITE" id="PS50853"/>
    </source>
</evidence>
<dbReference type="SMART" id="SM00060">
    <property type="entry name" value="FN3"/>
    <property type="match status" value="1"/>
</dbReference>
<dbReference type="CDD" id="cd00063">
    <property type="entry name" value="FN3"/>
    <property type="match status" value="2"/>
</dbReference>
<protein>
    <recommendedName>
        <fullName evidence="2">Fibronectin type-III domain-containing protein</fullName>
    </recommendedName>
</protein>
<dbReference type="EMBL" id="NCKW01017288">
    <property type="protein sequence ID" value="POM59211.1"/>
    <property type="molecule type" value="Genomic_DNA"/>
</dbReference>
<dbReference type="OrthoDB" id="5950997at2759"/>
<dbReference type="Pfam" id="PF00041">
    <property type="entry name" value="fn3"/>
    <property type="match status" value="1"/>
</dbReference>
<dbReference type="SUPFAM" id="SSF49265">
    <property type="entry name" value="Fibronectin type III"/>
    <property type="match status" value="1"/>
</dbReference>
<sequence length="166" mass="17894">MTRLDHEVGSCDGMILSCTIGNLLSITDYEVTLIAYNHVGASPPSEITTFTTAKTSLPRAPQDVHIAEVSNTFATVHWSPCIDFGGGYVETYQVDIIQTSDTKVTFSTRVPVAQENATIIGLSPITDYTATVRAVTGDNQLGEASKIIFFKTPRYAHQPQPPAVGC</sequence>
<dbReference type="PROSITE" id="PS50853">
    <property type="entry name" value="FN3"/>
    <property type="match status" value="2"/>
</dbReference>
<proteinExistence type="predicted"/>
<dbReference type="AlphaFoldDB" id="A0A2P4X0Z2"/>